<dbReference type="PANTHER" id="PTHR46656">
    <property type="entry name" value="PUTATIVE-RELATED"/>
    <property type="match status" value="1"/>
</dbReference>
<feature type="non-terminal residue" evidence="2">
    <location>
        <position position="425"/>
    </location>
</feature>
<dbReference type="EMBL" id="LAZR01019333">
    <property type="protein sequence ID" value="KKL92929.1"/>
    <property type="molecule type" value="Genomic_DNA"/>
</dbReference>
<comment type="caution">
    <text evidence="2">The sequence shown here is derived from an EMBL/GenBank/DDBJ whole genome shotgun (WGS) entry which is preliminary data.</text>
</comment>
<sequence>MVPRMKSMGKKIRVLAYCDAPTCATGFGTVSRNIFEGLHNTGRYDIDVLGINYWGDPHDMPYRIWPTGTNAQKDPYGRQKVLNMIPQMEFDLLFFLQDSFIMEFIPKLISHLKQKRPTPFKSVLYYPIDSVLKKKWGKNIDPADYLVAYSEFGRQESLKSLPHRSDIQVVPHGVDPREYYPLDKDKVEEFKNQYFGIYKDYFIITNVNRNQQRKDVPRTIMAFKEFRKIVPESILYLHMAIKDQGWDLESVCTEMGMDISKDVIFPKNFGPNQGYPREVLNLLYNASDVIISTTLGEGFGLAWMEAMAAKVPIIMPANTMLPEYITEEMGYLCKSGNKPSLWTVIQHDNEVMRPLTDTEDLVKILLEVYNNRDEAKRRAENGYKWITTELDWQKNIAPMWVKIFDKAYQDSQQPSKEVENVLGQI</sequence>
<dbReference type="Gene3D" id="3.40.50.11930">
    <property type="match status" value="1"/>
</dbReference>
<accession>A0A0F9G2K8</accession>
<organism evidence="2">
    <name type="scientific">marine sediment metagenome</name>
    <dbReference type="NCBI Taxonomy" id="412755"/>
    <lineage>
        <taxon>unclassified sequences</taxon>
        <taxon>metagenomes</taxon>
        <taxon>ecological metagenomes</taxon>
    </lineage>
</organism>
<dbReference type="PANTHER" id="PTHR46656:SF3">
    <property type="entry name" value="PUTATIVE-RELATED"/>
    <property type="match status" value="1"/>
</dbReference>
<dbReference type="InterPro" id="IPR001296">
    <property type="entry name" value="Glyco_trans_1"/>
</dbReference>
<reference evidence="2" key="1">
    <citation type="journal article" date="2015" name="Nature">
        <title>Complex archaea that bridge the gap between prokaryotes and eukaryotes.</title>
        <authorList>
            <person name="Spang A."/>
            <person name="Saw J.H."/>
            <person name="Jorgensen S.L."/>
            <person name="Zaremba-Niedzwiedzka K."/>
            <person name="Martijn J."/>
            <person name="Lind A.E."/>
            <person name="van Eijk R."/>
            <person name="Schleper C."/>
            <person name="Guy L."/>
            <person name="Ettema T.J."/>
        </authorList>
    </citation>
    <scope>NUCLEOTIDE SEQUENCE</scope>
</reference>
<protein>
    <recommendedName>
        <fullName evidence="1">Glycosyl transferase family 1 domain-containing protein</fullName>
    </recommendedName>
</protein>
<dbReference type="AlphaFoldDB" id="A0A0F9G2K8"/>
<gene>
    <name evidence="2" type="ORF">LCGC14_1879770</name>
</gene>
<dbReference type="Pfam" id="PF00534">
    <property type="entry name" value="Glycos_transf_1"/>
    <property type="match status" value="1"/>
</dbReference>
<evidence type="ECO:0000313" key="2">
    <source>
        <dbReference type="EMBL" id="KKL92929.1"/>
    </source>
</evidence>
<name>A0A0F9G2K8_9ZZZZ</name>
<proteinExistence type="predicted"/>
<dbReference type="GO" id="GO:0016757">
    <property type="term" value="F:glycosyltransferase activity"/>
    <property type="evidence" value="ECO:0007669"/>
    <property type="project" value="InterPro"/>
</dbReference>
<evidence type="ECO:0000259" key="1">
    <source>
        <dbReference type="Pfam" id="PF00534"/>
    </source>
</evidence>
<dbReference type="CDD" id="cd03801">
    <property type="entry name" value="GT4_PimA-like"/>
    <property type="match status" value="1"/>
</dbReference>
<feature type="domain" description="Glycosyl transferase family 1" evidence="1">
    <location>
        <begin position="191"/>
        <end position="339"/>
    </location>
</feature>
<dbReference type="Gene3D" id="3.40.50.2000">
    <property type="entry name" value="Glycogen Phosphorylase B"/>
    <property type="match status" value="1"/>
</dbReference>
<dbReference type="SUPFAM" id="SSF53756">
    <property type="entry name" value="UDP-Glycosyltransferase/glycogen phosphorylase"/>
    <property type="match status" value="1"/>
</dbReference>